<organism evidence="1 2">
    <name type="scientific">Vigna unguiculata</name>
    <name type="common">Cowpea</name>
    <dbReference type="NCBI Taxonomy" id="3917"/>
    <lineage>
        <taxon>Eukaryota</taxon>
        <taxon>Viridiplantae</taxon>
        <taxon>Streptophyta</taxon>
        <taxon>Embryophyta</taxon>
        <taxon>Tracheophyta</taxon>
        <taxon>Spermatophyta</taxon>
        <taxon>Magnoliopsida</taxon>
        <taxon>eudicotyledons</taxon>
        <taxon>Gunneridae</taxon>
        <taxon>Pentapetalae</taxon>
        <taxon>rosids</taxon>
        <taxon>fabids</taxon>
        <taxon>Fabales</taxon>
        <taxon>Fabaceae</taxon>
        <taxon>Papilionoideae</taxon>
        <taxon>50 kb inversion clade</taxon>
        <taxon>NPAAA clade</taxon>
        <taxon>indigoferoid/millettioid clade</taxon>
        <taxon>Phaseoleae</taxon>
        <taxon>Vigna</taxon>
    </lineage>
</organism>
<sequence>MAPGDAGRTARQKTPKTVAVATKRKWRLAAQNGAPSGLLGFCPAALWRSGMCLVGGMSEEFVSGGPHAERERFSSPEERRVCVSRSERGVRMMGERVREAGLQAG</sequence>
<proteinExistence type="predicted"/>
<keyword evidence="2" id="KW-1185">Reference proteome</keyword>
<name>A0A4D6LBZ6_VIGUN</name>
<reference evidence="1 2" key="1">
    <citation type="submission" date="2019-04" db="EMBL/GenBank/DDBJ databases">
        <title>An improved genome assembly and genetic linkage map for asparagus bean, Vigna unguiculata ssp. sesquipedialis.</title>
        <authorList>
            <person name="Xia Q."/>
            <person name="Zhang R."/>
            <person name="Dong Y."/>
        </authorList>
    </citation>
    <scope>NUCLEOTIDE SEQUENCE [LARGE SCALE GENOMIC DNA]</scope>
    <source>
        <tissue evidence="1">Leaf</tissue>
    </source>
</reference>
<accession>A0A4D6LBZ6</accession>
<dbReference type="Proteomes" id="UP000501690">
    <property type="component" value="Linkage Group LG3"/>
</dbReference>
<protein>
    <submittedName>
        <fullName evidence="1">Uncharacterized protein</fullName>
    </submittedName>
</protein>
<dbReference type="EMBL" id="CP039347">
    <property type="protein sequence ID" value="QCD86101.1"/>
    <property type="molecule type" value="Genomic_DNA"/>
</dbReference>
<evidence type="ECO:0000313" key="2">
    <source>
        <dbReference type="Proteomes" id="UP000501690"/>
    </source>
</evidence>
<gene>
    <name evidence="1" type="ORF">DEO72_LG3g622</name>
</gene>
<evidence type="ECO:0000313" key="1">
    <source>
        <dbReference type="EMBL" id="QCD86101.1"/>
    </source>
</evidence>
<dbReference type="AlphaFoldDB" id="A0A4D6LBZ6"/>